<name>A0ABS9EPD6_9BACT</name>
<dbReference type="EMBL" id="JAKGUD010000006">
    <property type="protein sequence ID" value="MCF4142554.1"/>
    <property type="molecule type" value="Genomic_DNA"/>
</dbReference>
<proteinExistence type="predicted"/>
<dbReference type="RefSeq" id="WP_236099278.1">
    <property type="nucleotide sequence ID" value="NZ_JAKGUD010000006.1"/>
</dbReference>
<evidence type="ECO:0000256" key="1">
    <source>
        <dbReference type="SAM" id="Phobius"/>
    </source>
</evidence>
<keyword evidence="3" id="KW-1185">Reference proteome</keyword>
<feature type="transmembrane region" description="Helical" evidence="1">
    <location>
        <begin position="150"/>
        <end position="171"/>
    </location>
</feature>
<comment type="caution">
    <text evidence="2">The sequence shown here is derived from an EMBL/GenBank/DDBJ whole genome shotgun (WGS) entry which is preliminary data.</text>
</comment>
<dbReference type="InterPro" id="IPR007272">
    <property type="entry name" value="Sulf_transp_TsuA/YedE"/>
</dbReference>
<dbReference type="Pfam" id="PF04143">
    <property type="entry name" value="Sulf_transp"/>
    <property type="match status" value="1"/>
</dbReference>
<dbReference type="Proteomes" id="UP001200430">
    <property type="component" value="Unassembled WGS sequence"/>
</dbReference>
<accession>A0ABS9EPD6</accession>
<protein>
    <submittedName>
        <fullName evidence="2">YeeE/YedE family protein</fullName>
    </submittedName>
</protein>
<keyword evidence="1" id="KW-0472">Membrane</keyword>
<feature type="transmembrane region" description="Helical" evidence="1">
    <location>
        <begin position="41"/>
        <end position="59"/>
    </location>
</feature>
<organism evidence="2 3">
    <name type="scientific">Dethiosulfovibrio marinus</name>
    <dbReference type="NCBI Taxonomy" id="133532"/>
    <lineage>
        <taxon>Bacteria</taxon>
        <taxon>Thermotogati</taxon>
        <taxon>Synergistota</taxon>
        <taxon>Synergistia</taxon>
        <taxon>Synergistales</taxon>
        <taxon>Dethiosulfovibrionaceae</taxon>
        <taxon>Dethiosulfovibrio</taxon>
    </lineage>
</organism>
<reference evidence="2 3" key="1">
    <citation type="submission" date="2022-01" db="EMBL/GenBank/DDBJ databases">
        <title>Dethiosulfovibrio faecalis sp. nov., a novel proteolytic, non-sulfur-reducing bacterium isolated from a marine aquaculture solid waste bioreactor.</title>
        <authorList>
            <person name="Grabowski S."/>
            <person name="Apolinario E."/>
            <person name="Schneider N."/>
            <person name="Marshall C.W."/>
            <person name="Sowers K.R."/>
        </authorList>
    </citation>
    <scope>NUCLEOTIDE SEQUENCE [LARGE SCALE GENOMIC DNA]</scope>
    <source>
        <strain evidence="2 3">DSM 12537</strain>
    </source>
</reference>
<feature type="transmembrane region" description="Helical" evidence="1">
    <location>
        <begin position="109"/>
        <end position="129"/>
    </location>
</feature>
<keyword evidence="1" id="KW-0812">Transmembrane</keyword>
<gene>
    <name evidence="2" type="ORF">L2W38_06975</name>
</gene>
<evidence type="ECO:0000313" key="3">
    <source>
        <dbReference type="Proteomes" id="UP001200430"/>
    </source>
</evidence>
<keyword evidence="1" id="KW-1133">Transmembrane helix</keyword>
<sequence length="175" mass="18429">MFVSIMALVTGAVFGVLMQRSEVLRYDRQLGALLLEDMTIVKFMLSAIVVGSVCIYALLGMGLVSLSIKSTVLGTNLVGGVVFGIGWAFLGYCPGTAVGALGEGKVDALVGMIGMVFGAVLFAELYPFTKLSLFSWGNIGKVTMPGFTGTGPWIWIIGLAAVAAGLCFLFERNDL</sequence>
<evidence type="ECO:0000313" key="2">
    <source>
        <dbReference type="EMBL" id="MCF4142554.1"/>
    </source>
</evidence>